<feature type="region of interest" description="Disordered" evidence="1">
    <location>
        <begin position="78"/>
        <end position="119"/>
    </location>
</feature>
<dbReference type="EMBL" id="HBIM01009150">
    <property type="protein sequence ID" value="CAE0410220.1"/>
    <property type="molecule type" value="Transcribed_RNA"/>
</dbReference>
<proteinExistence type="predicted"/>
<evidence type="ECO:0000313" key="2">
    <source>
        <dbReference type="EMBL" id="CAE0410219.1"/>
    </source>
</evidence>
<evidence type="ECO:0000313" key="3">
    <source>
        <dbReference type="EMBL" id="CAE0410220.1"/>
    </source>
</evidence>
<sequence>MTTGRINQVAVLTGQTRADRIHHHNHLPSTLASLRGRPQRVRPGAHFSGYTHTRILQAALQSSTTQVRELIKAHSTCTGSAAHTDHKLGAPEGTKSMPAHKAHPPKHGGPAPSQGEAQQVSARCLPGDTNQAFPSKMFMFHCSARRNSIPTIPFSGALTCFQEKRARTDTPQQGVPPAFQL</sequence>
<reference evidence="3" key="1">
    <citation type="submission" date="2021-01" db="EMBL/GenBank/DDBJ databases">
        <authorList>
            <person name="Corre E."/>
            <person name="Pelletier E."/>
            <person name="Niang G."/>
            <person name="Scheremetjew M."/>
            <person name="Finn R."/>
            <person name="Kale V."/>
            <person name="Holt S."/>
            <person name="Cochrane G."/>
            <person name="Meng A."/>
            <person name="Brown T."/>
            <person name="Cohen L."/>
        </authorList>
    </citation>
    <scope>NUCLEOTIDE SEQUENCE</scope>
    <source>
        <strain evidence="3">CCMP127</strain>
    </source>
</reference>
<name>A0A6S8KCJ5_9STRA</name>
<evidence type="ECO:0000256" key="1">
    <source>
        <dbReference type="SAM" id="MobiDB-lite"/>
    </source>
</evidence>
<accession>A0A6S8KCJ5</accession>
<gene>
    <name evidence="2" type="ORF">ACOF00016_LOCUS7744</name>
    <name evidence="3" type="ORF">ACOF00016_LOCUS7745</name>
</gene>
<dbReference type="AlphaFoldDB" id="A0A6S8KCJ5"/>
<dbReference type="EMBL" id="HBIM01009149">
    <property type="protein sequence ID" value="CAE0410219.1"/>
    <property type="molecule type" value="Transcribed_RNA"/>
</dbReference>
<protein>
    <submittedName>
        <fullName evidence="3">Uncharacterized protein</fullName>
    </submittedName>
</protein>
<organism evidence="3">
    <name type="scientific">Amphora coffeiformis</name>
    <dbReference type="NCBI Taxonomy" id="265554"/>
    <lineage>
        <taxon>Eukaryota</taxon>
        <taxon>Sar</taxon>
        <taxon>Stramenopiles</taxon>
        <taxon>Ochrophyta</taxon>
        <taxon>Bacillariophyta</taxon>
        <taxon>Bacillariophyceae</taxon>
        <taxon>Bacillariophycidae</taxon>
        <taxon>Thalassiophysales</taxon>
        <taxon>Catenulaceae</taxon>
        <taxon>Amphora</taxon>
    </lineage>
</organism>